<protein>
    <submittedName>
        <fullName evidence="1">Uncharacterized protein</fullName>
    </submittedName>
</protein>
<name>A0A8E2DRQ3_9APHY</name>
<dbReference type="EMBL" id="KV722342">
    <property type="protein sequence ID" value="OCH94599.1"/>
    <property type="molecule type" value="Genomic_DNA"/>
</dbReference>
<proteinExistence type="predicted"/>
<accession>A0A8E2DRQ3</accession>
<dbReference type="Proteomes" id="UP000250043">
    <property type="component" value="Unassembled WGS sequence"/>
</dbReference>
<keyword evidence="2" id="KW-1185">Reference proteome</keyword>
<evidence type="ECO:0000313" key="2">
    <source>
        <dbReference type="Proteomes" id="UP000250043"/>
    </source>
</evidence>
<gene>
    <name evidence="1" type="ORF">OBBRIDRAFT_884607</name>
</gene>
<sequence>MYLANEASLNALYIVRMALYLLILPTSEKLSVDSESYSSRFTDPDFHSSRFTFSDVALQMSRYTIMCAEAYPKLETCAKIWEEVAMLASEFYPFTACFVARWHLNFADALNLWPRLGDEVKIEVSDYANLMAVLRSELGVEAVILRCKAYVESPDFDMRSSLDLERVPWERSYKSWASCLLNAATYNDFMVLRVGVPSMHALNFVLEARFRKP</sequence>
<evidence type="ECO:0000313" key="1">
    <source>
        <dbReference type="EMBL" id="OCH94599.1"/>
    </source>
</evidence>
<organism evidence="1 2">
    <name type="scientific">Obba rivulosa</name>
    <dbReference type="NCBI Taxonomy" id="1052685"/>
    <lineage>
        <taxon>Eukaryota</taxon>
        <taxon>Fungi</taxon>
        <taxon>Dikarya</taxon>
        <taxon>Basidiomycota</taxon>
        <taxon>Agaricomycotina</taxon>
        <taxon>Agaricomycetes</taxon>
        <taxon>Polyporales</taxon>
        <taxon>Gelatoporiaceae</taxon>
        <taxon>Obba</taxon>
    </lineage>
</organism>
<reference evidence="1 2" key="1">
    <citation type="submission" date="2016-07" db="EMBL/GenBank/DDBJ databases">
        <title>Draft genome of the white-rot fungus Obba rivulosa 3A-2.</title>
        <authorList>
            <consortium name="DOE Joint Genome Institute"/>
            <person name="Miettinen O."/>
            <person name="Riley R."/>
            <person name="Acob R."/>
            <person name="Barry K."/>
            <person name="Cullen D."/>
            <person name="De Vries R."/>
            <person name="Hainaut M."/>
            <person name="Hatakka A."/>
            <person name="Henrissat B."/>
            <person name="Hilden K."/>
            <person name="Kuo R."/>
            <person name="Labutti K."/>
            <person name="Lipzen A."/>
            <person name="Makela M.R."/>
            <person name="Sandor L."/>
            <person name="Spatafora J.W."/>
            <person name="Grigoriev I.V."/>
            <person name="Hibbett D.S."/>
        </authorList>
    </citation>
    <scope>NUCLEOTIDE SEQUENCE [LARGE SCALE GENOMIC DNA]</scope>
    <source>
        <strain evidence="1 2">3A-2</strain>
    </source>
</reference>
<dbReference type="AlphaFoldDB" id="A0A8E2DRQ3"/>